<dbReference type="GO" id="GO:0043565">
    <property type="term" value="F:sequence-specific DNA binding"/>
    <property type="evidence" value="ECO:0007669"/>
    <property type="project" value="InterPro"/>
</dbReference>
<gene>
    <name evidence="3" type="ORF">DICPUDRAFT_78486</name>
</gene>
<dbReference type="GO" id="GO:0006355">
    <property type="term" value="P:regulation of DNA-templated transcription"/>
    <property type="evidence" value="ECO:0007669"/>
    <property type="project" value="InterPro"/>
</dbReference>
<dbReference type="GeneID" id="10500679"/>
<dbReference type="Gene3D" id="3.30.50.10">
    <property type="entry name" value="Erythroid Transcription Factor GATA-1, subunit A"/>
    <property type="match status" value="1"/>
</dbReference>
<evidence type="ECO:0000313" key="4">
    <source>
        <dbReference type="Proteomes" id="UP000001064"/>
    </source>
</evidence>
<dbReference type="SMART" id="SM00401">
    <property type="entry name" value="ZnF_GATA"/>
    <property type="match status" value="1"/>
</dbReference>
<evidence type="ECO:0000259" key="2">
    <source>
        <dbReference type="PROSITE" id="PS50114"/>
    </source>
</evidence>
<evidence type="ECO:0000256" key="1">
    <source>
        <dbReference type="PROSITE-ProRule" id="PRU00094"/>
    </source>
</evidence>
<feature type="domain" description="GATA-type" evidence="2">
    <location>
        <begin position="35"/>
        <end position="60"/>
    </location>
</feature>
<proteinExistence type="predicted"/>
<dbReference type="AlphaFoldDB" id="F0ZJP8"/>
<dbReference type="InterPro" id="IPR000679">
    <property type="entry name" value="Znf_GATA"/>
</dbReference>
<sequence length="143" mass="16884">MEFKNIVYKIVEENDWNNLKVRKPGRPKIHINTICLRCKVASTCGWRKGPEDCYLCNRCGKQYENLEDLLHEYIDDFRYIANISPFRLVTSVFMEGGNLSIHEYRYIINSFSSINKDQENIINFRRTGLILKPGGNNFSLYHR</sequence>
<reference evidence="4" key="1">
    <citation type="journal article" date="2011" name="Genome Biol.">
        <title>Comparative genomics of the social amoebae Dictyostelium discoideum and Dictyostelium purpureum.</title>
        <authorList>
            <consortium name="US DOE Joint Genome Institute (JGI-PGF)"/>
            <person name="Sucgang R."/>
            <person name="Kuo A."/>
            <person name="Tian X."/>
            <person name="Salerno W."/>
            <person name="Parikh A."/>
            <person name="Feasley C.L."/>
            <person name="Dalin E."/>
            <person name="Tu H."/>
            <person name="Huang E."/>
            <person name="Barry K."/>
            <person name="Lindquist E."/>
            <person name="Shapiro H."/>
            <person name="Bruce D."/>
            <person name="Schmutz J."/>
            <person name="Salamov A."/>
            <person name="Fey P."/>
            <person name="Gaudet P."/>
            <person name="Anjard C."/>
            <person name="Babu M.M."/>
            <person name="Basu S."/>
            <person name="Bushmanova Y."/>
            <person name="van der Wel H."/>
            <person name="Katoh-Kurasawa M."/>
            <person name="Dinh C."/>
            <person name="Coutinho P.M."/>
            <person name="Saito T."/>
            <person name="Elias M."/>
            <person name="Schaap P."/>
            <person name="Kay R.R."/>
            <person name="Henrissat B."/>
            <person name="Eichinger L."/>
            <person name="Rivero F."/>
            <person name="Putnam N.H."/>
            <person name="West C.M."/>
            <person name="Loomis W.F."/>
            <person name="Chisholm R.L."/>
            <person name="Shaulsky G."/>
            <person name="Strassmann J.E."/>
            <person name="Queller D.C."/>
            <person name="Kuspa A."/>
            <person name="Grigoriev I.V."/>
        </authorList>
    </citation>
    <scope>NUCLEOTIDE SEQUENCE [LARGE SCALE GENOMIC DNA]</scope>
    <source>
        <strain evidence="4">QSDP1</strain>
    </source>
</reference>
<keyword evidence="1" id="KW-0862">Zinc</keyword>
<accession>F0ZJP8</accession>
<dbReference type="Proteomes" id="UP000001064">
    <property type="component" value="Unassembled WGS sequence"/>
</dbReference>
<keyword evidence="1" id="KW-0863">Zinc-finger</keyword>
<protein>
    <recommendedName>
        <fullName evidence="2">GATA-type domain-containing protein</fullName>
    </recommendedName>
</protein>
<evidence type="ECO:0000313" key="3">
    <source>
        <dbReference type="EMBL" id="EGC35853.1"/>
    </source>
</evidence>
<organism evidence="3 4">
    <name type="scientific">Dictyostelium purpureum</name>
    <name type="common">Slime mold</name>
    <dbReference type="NCBI Taxonomy" id="5786"/>
    <lineage>
        <taxon>Eukaryota</taxon>
        <taxon>Amoebozoa</taxon>
        <taxon>Evosea</taxon>
        <taxon>Eumycetozoa</taxon>
        <taxon>Dictyostelia</taxon>
        <taxon>Dictyosteliales</taxon>
        <taxon>Dictyosteliaceae</taxon>
        <taxon>Dictyostelium</taxon>
    </lineage>
</organism>
<dbReference type="SUPFAM" id="SSF57716">
    <property type="entry name" value="Glucocorticoid receptor-like (DNA-binding domain)"/>
    <property type="match status" value="1"/>
</dbReference>
<dbReference type="RefSeq" id="XP_003287642.1">
    <property type="nucleotide sequence ID" value="XM_003287594.1"/>
</dbReference>
<dbReference type="InParanoid" id="F0ZJP8"/>
<keyword evidence="1" id="KW-0479">Metal-binding</keyword>
<keyword evidence="4" id="KW-1185">Reference proteome</keyword>
<dbReference type="KEGG" id="dpp:DICPUDRAFT_78486"/>
<dbReference type="VEuPathDB" id="AmoebaDB:DICPUDRAFT_78486"/>
<dbReference type="OrthoDB" id="515401at2759"/>
<dbReference type="EMBL" id="GL871045">
    <property type="protein sequence ID" value="EGC35853.1"/>
    <property type="molecule type" value="Genomic_DNA"/>
</dbReference>
<dbReference type="GO" id="GO:0008270">
    <property type="term" value="F:zinc ion binding"/>
    <property type="evidence" value="ECO:0007669"/>
    <property type="project" value="UniProtKB-KW"/>
</dbReference>
<dbReference type="InterPro" id="IPR013088">
    <property type="entry name" value="Znf_NHR/GATA"/>
</dbReference>
<dbReference type="PROSITE" id="PS50114">
    <property type="entry name" value="GATA_ZN_FINGER_2"/>
    <property type="match status" value="1"/>
</dbReference>
<name>F0ZJP8_DICPU</name>